<keyword evidence="2 10" id="KW-0813">Transport</keyword>
<dbReference type="SUPFAM" id="SSF56935">
    <property type="entry name" value="Porins"/>
    <property type="match status" value="1"/>
</dbReference>
<dbReference type="InterPro" id="IPR036942">
    <property type="entry name" value="Beta-barrel_TonB_sf"/>
</dbReference>
<evidence type="ECO:0000256" key="4">
    <source>
        <dbReference type="ARBA" id="ARBA00022496"/>
    </source>
</evidence>
<dbReference type="Pfam" id="PF07660">
    <property type="entry name" value="STN"/>
    <property type="match status" value="1"/>
</dbReference>
<keyword evidence="5 10" id="KW-0812">Transmembrane</keyword>
<dbReference type="AlphaFoldDB" id="A0A9X3J5U8"/>
<evidence type="ECO:0000259" key="12">
    <source>
        <dbReference type="SMART" id="SM00965"/>
    </source>
</evidence>
<evidence type="ECO:0000256" key="9">
    <source>
        <dbReference type="ARBA" id="ARBA00023237"/>
    </source>
</evidence>
<comment type="subcellular location">
    <subcellularLocation>
        <location evidence="1 10">Cell outer membrane</location>
        <topology evidence="1 10">Multi-pass membrane protein</topology>
    </subcellularLocation>
</comment>
<gene>
    <name evidence="13" type="ORF">OU798_01340</name>
</gene>
<sequence>MEKKRNLVGTGGLHPGLTKLIKIMKLTTFLFFFAIAQVFAVSSYSQVTRLSLDMENVTVKDVLFEIEDNSEFYFIYSNKLIDVERKVDVKVNNQKVQEVLDQIFLGEDVSYTINNRQIIISPKGMVLKNSGNIFGQQRKITGMVKSQNGESLPGVTVVVKGTSNGTVTNADGTFDLNVEAGAETLVFSFVGMKTQEISIGSQTVFDLVLEEESIGIEEVIAIGYGTIKKSDLTGAVGSVKGEVISERSTTQVSQALQGAMAGVMVTRNNNAPGSSATIRIRGITSIGDSNPLVIVDGVPVGSINDVNPNDIENISVLKDAASASIYGSRAAAGVILVTTKRAKSGDLSLDYNFEYGFEKPTEMAEYVDAIRYMEVVNELRWNDNGNNEGGEFPTYGEDVINNYASLNAENPDLYPNTDWVDLILKDKAPRQSHTIGITAGSKVIKTKVILSYDETDGLYEGRKYERLTARFNNDVTINKYLSASVDFYAKRSLSTNPSREPMYDMRISAPVYAAVWSNGLIAEGKSGNNIYGQYKYGGYKNNWNNQVGGKIALDFIPLEGLKLSAVVSPQFNYNKGKQFLKKVEYTDYDDPNTYVGTLQWSASTKLNESRNDNYNITKQFLINYTKSLSNHNFNLMAGYEDYTAFYEDLGASSDQLELSSYPYLDLGNENFLSNGGNAYENAYRSYFGRVMYNYNNRYFLQGNIRYDGSSRFAKDYRWGAFPSFSAGWVISEESFMQDVPVLSFLKLRASWGSLGNERIGNYPYQSTIGFSSALFYQGNNVISSQTAAQWAYAIKDISWETTESLDIGFDAVLFDNHFHITADYYKKKTKDMLLELEIPDYIGFDNPDQNTGMMDTKGWELELAWNDRVGDFTYSVSANVSDFKSEMGDLGGIQFLGDQVKFEGSEFNEWYGYVSEGIFQTQEEVDNSAVLNSNVAPGDLKYKDISGPDGVPDGIISADYDRQLLGGSLPRYMYGGNIRLGYKNFDLSMVFQGVGKQNVRMNTMMVRPLYENWGSVQQIIDDNYWSVYNTDQQNRSVEYPRLTYNNASNNYAMSDYWMFNGRYVRLKNMTLGYNIPKVVSEKININNIRIYGSFSDIFSLNKYPKGWDPEVSGTGYPITASYIFGVSVKF</sequence>
<dbReference type="InterPro" id="IPR000531">
    <property type="entry name" value="Beta-barrel_TonB"/>
</dbReference>
<dbReference type="Pfam" id="PF13715">
    <property type="entry name" value="CarbopepD_reg_2"/>
    <property type="match status" value="1"/>
</dbReference>
<dbReference type="GO" id="GO:0006826">
    <property type="term" value="P:iron ion transport"/>
    <property type="evidence" value="ECO:0007669"/>
    <property type="project" value="UniProtKB-KW"/>
</dbReference>
<dbReference type="NCBIfam" id="TIGR04056">
    <property type="entry name" value="OMP_RagA_SusC"/>
    <property type="match status" value="1"/>
</dbReference>
<dbReference type="RefSeq" id="WP_343331304.1">
    <property type="nucleotide sequence ID" value="NZ_JAPOHD010000005.1"/>
</dbReference>
<evidence type="ECO:0000313" key="14">
    <source>
        <dbReference type="Proteomes" id="UP001145087"/>
    </source>
</evidence>
<comment type="similarity">
    <text evidence="10 11">Belongs to the TonB-dependent receptor family.</text>
</comment>
<dbReference type="SMART" id="SM00965">
    <property type="entry name" value="STN"/>
    <property type="match status" value="1"/>
</dbReference>
<proteinExistence type="inferred from homology"/>
<dbReference type="Pfam" id="PF00593">
    <property type="entry name" value="TonB_dep_Rec_b-barrel"/>
    <property type="match status" value="1"/>
</dbReference>
<dbReference type="InterPro" id="IPR008969">
    <property type="entry name" value="CarboxyPept-like_regulatory"/>
</dbReference>
<evidence type="ECO:0000256" key="1">
    <source>
        <dbReference type="ARBA" id="ARBA00004571"/>
    </source>
</evidence>
<keyword evidence="6" id="KW-0408">Iron</keyword>
<evidence type="ECO:0000256" key="6">
    <source>
        <dbReference type="ARBA" id="ARBA00023004"/>
    </source>
</evidence>
<protein>
    <submittedName>
        <fullName evidence="13">TonB-dependent receptor</fullName>
    </submittedName>
</protein>
<dbReference type="EMBL" id="JAPOHD010000005">
    <property type="protein sequence ID" value="MCY1718965.1"/>
    <property type="molecule type" value="Genomic_DNA"/>
</dbReference>
<comment type="caution">
    <text evidence="13">The sequence shown here is derived from an EMBL/GenBank/DDBJ whole genome shotgun (WGS) entry which is preliminary data.</text>
</comment>
<dbReference type="InterPro" id="IPR011662">
    <property type="entry name" value="Secretin/TonB_short_N"/>
</dbReference>
<dbReference type="InterPro" id="IPR023996">
    <property type="entry name" value="TonB-dep_OMP_SusC/RagA"/>
</dbReference>
<dbReference type="NCBIfam" id="TIGR04057">
    <property type="entry name" value="SusC_RagA_signa"/>
    <property type="match status" value="1"/>
</dbReference>
<evidence type="ECO:0000256" key="10">
    <source>
        <dbReference type="PROSITE-ProRule" id="PRU01360"/>
    </source>
</evidence>
<evidence type="ECO:0000313" key="13">
    <source>
        <dbReference type="EMBL" id="MCY1718965.1"/>
    </source>
</evidence>
<reference evidence="13" key="1">
    <citation type="submission" date="2022-11" db="EMBL/GenBank/DDBJ databases">
        <title>Marilongibacter aestuarii gen. nov., sp. nov., isolated from tidal flat sediment.</title>
        <authorList>
            <person name="Jiayan W."/>
        </authorList>
    </citation>
    <scope>NUCLEOTIDE SEQUENCE</scope>
    <source>
        <strain evidence="13">Z1-6</strain>
    </source>
</reference>
<organism evidence="13 14">
    <name type="scientific">Draconibacterium aestuarii</name>
    <dbReference type="NCBI Taxonomy" id="2998507"/>
    <lineage>
        <taxon>Bacteria</taxon>
        <taxon>Pseudomonadati</taxon>
        <taxon>Bacteroidota</taxon>
        <taxon>Bacteroidia</taxon>
        <taxon>Marinilabiliales</taxon>
        <taxon>Prolixibacteraceae</taxon>
        <taxon>Draconibacterium</taxon>
    </lineage>
</organism>
<keyword evidence="3 10" id="KW-1134">Transmembrane beta strand</keyword>
<dbReference type="SUPFAM" id="SSF49464">
    <property type="entry name" value="Carboxypeptidase regulatory domain-like"/>
    <property type="match status" value="1"/>
</dbReference>
<dbReference type="InterPro" id="IPR039426">
    <property type="entry name" value="TonB-dep_rcpt-like"/>
</dbReference>
<evidence type="ECO:0000256" key="5">
    <source>
        <dbReference type="ARBA" id="ARBA00022692"/>
    </source>
</evidence>
<keyword evidence="4" id="KW-0410">Iron transport</keyword>
<keyword evidence="4" id="KW-0406">Ion transport</keyword>
<evidence type="ECO:0000256" key="11">
    <source>
        <dbReference type="RuleBase" id="RU003357"/>
    </source>
</evidence>
<keyword evidence="14" id="KW-1185">Reference proteome</keyword>
<dbReference type="Pfam" id="PF07715">
    <property type="entry name" value="Plug"/>
    <property type="match status" value="1"/>
</dbReference>
<evidence type="ECO:0000256" key="2">
    <source>
        <dbReference type="ARBA" id="ARBA00022448"/>
    </source>
</evidence>
<keyword evidence="8 10" id="KW-0472">Membrane</keyword>
<evidence type="ECO:0000256" key="3">
    <source>
        <dbReference type="ARBA" id="ARBA00022452"/>
    </source>
</evidence>
<name>A0A9X3J5U8_9BACT</name>
<dbReference type="InterPro" id="IPR037066">
    <property type="entry name" value="Plug_dom_sf"/>
</dbReference>
<keyword evidence="9 10" id="KW-0998">Cell outer membrane</keyword>
<dbReference type="Gene3D" id="2.40.170.20">
    <property type="entry name" value="TonB-dependent receptor, beta-barrel domain"/>
    <property type="match status" value="1"/>
</dbReference>
<dbReference type="PROSITE" id="PS52016">
    <property type="entry name" value="TONB_DEPENDENT_REC_3"/>
    <property type="match status" value="1"/>
</dbReference>
<dbReference type="Proteomes" id="UP001145087">
    <property type="component" value="Unassembled WGS sequence"/>
</dbReference>
<evidence type="ECO:0000256" key="8">
    <source>
        <dbReference type="ARBA" id="ARBA00023136"/>
    </source>
</evidence>
<dbReference type="InterPro" id="IPR012910">
    <property type="entry name" value="Plug_dom"/>
</dbReference>
<keyword evidence="7 11" id="KW-0798">TonB box</keyword>
<accession>A0A9X3J5U8</accession>
<dbReference type="InterPro" id="IPR023997">
    <property type="entry name" value="TonB-dep_OMP_SusC/RagA_CS"/>
</dbReference>
<evidence type="ECO:0000256" key="7">
    <source>
        <dbReference type="ARBA" id="ARBA00023077"/>
    </source>
</evidence>
<feature type="domain" description="Secretin/TonB short N-terminal" evidence="12">
    <location>
        <begin position="72"/>
        <end position="123"/>
    </location>
</feature>
<dbReference type="GO" id="GO:0009279">
    <property type="term" value="C:cell outer membrane"/>
    <property type="evidence" value="ECO:0007669"/>
    <property type="project" value="UniProtKB-SubCell"/>
</dbReference>
<dbReference type="Gene3D" id="2.60.40.1120">
    <property type="entry name" value="Carboxypeptidase-like, regulatory domain"/>
    <property type="match status" value="1"/>
</dbReference>
<keyword evidence="13" id="KW-0675">Receptor</keyword>
<dbReference type="Gene3D" id="2.170.130.10">
    <property type="entry name" value="TonB-dependent receptor, plug domain"/>
    <property type="match status" value="1"/>
</dbReference>